<organism evidence="1 2">
    <name type="scientific">Enterococcus mundtii</name>
    <dbReference type="NCBI Taxonomy" id="53346"/>
    <lineage>
        <taxon>Bacteria</taxon>
        <taxon>Bacillati</taxon>
        <taxon>Bacillota</taxon>
        <taxon>Bacilli</taxon>
        <taxon>Lactobacillales</taxon>
        <taxon>Enterococcaceae</taxon>
        <taxon>Enterococcus</taxon>
    </lineage>
</organism>
<accession>A0A242KYK5</accession>
<name>A0A242KYK5_ENTMU</name>
<comment type="caution">
    <text evidence="1">The sequence shown here is derived from an EMBL/GenBank/DDBJ whole genome shotgun (WGS) entry which is preliminary data.</text>
</comment>
<proteinExistence type="predicted"/>
<dbReference type="RefSeq" id="WP_176285272.1">
    <property type="nucleotide sequence ID" value="NZ_NGMS01000001.1"/>
</dbReference>
<dbReference type="Proteomes" id="UP000195024">
    <property type="component" value="Unassembled WGS sequence"/>
</dbReference>
<protein>
    <submittedName>
        <fullName evidence="1">Uncharacterized protein</fullName>
    </submittedName>
</protein>
<evidence type="ECO:0000313" key="2">
    <source>
        <dbReference type="Proteomes" id="UP000195024"/>
    </source>
</evidence>
<dbReference type="AlphaFoldDB" id="A0A242KYK5"/>
<evidence type="ECO:0000313" key="1">
    <source>
        <dbReference type="EMBL" id="OTP26939.1"/>
    </source>
</evidence>
<sequence length="167" mass="19987">MSLSKQEKRLYRKKMMQIMRGRSVEDLTDEELKKVQVIRGFIDYDTMDDSHPLQKMNFETFTYEDYKRLRKTGYTVKAIKEALGVGGSVWAKWREQNIPDEEKNQYIKRNQKRKRIAVYHDGKILVQGLCEDIGRELGLKPSTIYMYAKRETTDVKKRTFKYLEEEK</sequence>
<dbReference type="EMBL" id="NGMS01000001">
    <property type="protein sequence ID" value="OTP26939.1"/>
    <property type="molecule type" value="Genomic_DNA"/>
</dbReference>
<reference evidence="1 2" key="1">
    <citation type="submission" date="2017-05" db="EMBL/GenBank/DDBJ databases">
        <title>The Genome Sequence of Enterococcus mundtii 6B1_DIV0119.</title>
        <authorList>
            <consortium name="The Broad Institute Genomics Platform"/>
            <consortium name="The Broad Institute Genomic Center for Infectious Diseases"/>
            <person name="Earl A."/>
            <person name="Manson A."/>
            <person name="Schwartman J."/>
            <person name="Gilmore M."/>
            <person name="Abouelleil A."/>
            <person name="Cao P."/>
            <person name="Chapman S."/>
            <person name="Cusick C."/>
            <person name="Shea T."/>
            <person name="Young S."/>
            <person name="Neafsey D."/>
            <person name="Nusbaum C."/>
            <person name="Birren B."/>
        </authorList>
    </citation>
    <scope>NUCLEOTIDE SEQUENCE [LARGE SCALE GENOMIC DNA]</scope>
    <source>
        <strain evidence="1 2">6B1_DIV0119</strain>
    </source>
</reference>
<gene>
    <name evidence="1" type="ORF">A5802_000673</name>
</gene>